<dbReference type="RefSeq" id="WP_132372925.1">
    <property type="nucleotide sequence ID" value="NZ_SMAN01000027.1"/>
</dbReference>
<proteinExistence type="predicted"/>
<evidence type="ECO:0000256" key="6">
    <source>
        <dbReference type="SAM" id="Phobius"/>
    </source>
</evidence>
<evidence type="ECO:0000256" key="3">
    <source>
        <dbReference type="ARBA" id="ARBA00022692"/>
    </source>
</evidence>
<keyword evidence="2" id="KW-1003">Cell membrane</keyword>
<dbReference type="Proteomes" id="UP000294650">
    <property type="component" value="Unassembled WGS sequence"/>
</dbReference>
<evidence type="ECO:0000256" key="2">
    <source>
        <dbReference type="ARBA" id="ARBA00022475"/>
    </source>
</evidence>
<dbReference type="Pfam" id="PF02687">
    <property type="entry name" value="FtsX"/>
    <property type="match status" value="1"/>
</dbReference>
<evidence type="ECO:0000313" key="8">
    <source>
        <dbReference type="EMBL" id="TCT17614.1"/>
    </source>
</evidence>
<reference evidence="8 9" key="1">
    <citation type="submission" date="2019-03" db="EMBL/GenBank/DDBJ databases">
        <title>Genomic Encyclopedia of Type Strains, Phase IV (KMG-IV): sequencing the most valuable type-strain genomes for metagenomic binning, comparative biology and taxonomic classification.</title>
        <authorList>
            <person name="Goeker M."/>
        </authorList>
    </citation>
    <scope>NUCLEOTIDE SEQUENCE [LARGE SCALE GENOMIC DNA]</scope>
    <source>
        <strain evidence="8 9">DSM 25894</strain>
    </source>
</reference>
<evidence type="ECO:0000256" key="1">
    <source>
        <dbReference type="ARBA" id="ARBA00004651"/>
    </source>
</evidence>
<sequence length="132" mass="15021">IATLGHSIQESSLTSLGSYMMDLTFWLQVMVLFSTFVLAVISISDSLNTLLMERKDEFNMYYLIGWTRGRIKTHLLKEVGIWSVISILTGLILSSISLYVLKVSVLWVLTGLLITMTLFLVMIFLIVLTRRI</sequence>
<feature type="domain" description="ABC3 transporter permease C-terminal" evidence="7">
    <location>
        <begin position="30"/>
        <end position="128"/>
    </location>
</feature>
<keyword evidence="3 6" id="KW-0812">Transmembrane</keyword>
<feature type="non-terminal residue" evidence="8">
    <location>
        <position position="1"/>
    </location>
</feature>
<comment type="caution">
    <text evidence="8">The sequence shown here is derived from an EMBL/GenBank/DDBJ whole genome shotgun (WGS) entry which is preliminary data.</text>
</comment>
<feature type="transmembrane region" description="Helical" evidence="6">
    <location>
        <begin position="106"/>
        <end position="128"/>
    </location>
</feature>
<dbReference type="InterPro" id="IPR003838">
    <property type="entry name" value="ABC3_permease_C"/>
</dbReference>
<dbReference type="AlphaFoldDB" id="A0A4R3MVN6"/>
<dbReference type="GO" id="GO:0005886">
    <property type="term" value="C:plasma membrane"/>
    <property type="evidence" value="ECO:0007669"/>
    <property type="project" value="UniProtKB-SubCell"/>
</dbReference>
<protein>
    <submittedName>
        <fullName evidence="8">FtsX-like permease family protein</fullName>
    </submittedName>
</protein>
<comment type="subcellular location">
    <subcellularLocation>
        <location evidence="1">Cell membrane</location>
        <topology evidence="1">Multi-pass membrane protein</topology>
    </subcellularLocation>
</comment>
<keyword evidence="5 6" id="KW-0472">Membrane</keyword>
<keyword evidence="9" id="KW-1185">Reference proteome</keyword>
<evidence type="ECO:0000256" key="4">
    <source>
        <dbReference type="ARBA" id="ARBA00022989"/>
    </source>
</evidence>
<dbReference type="EMBL" id="SMAN01000027">
    <property type="protein sequence ID" value="TCT17614.1"/>
    <property type="molecule type" value="Genomic_DNA"/>
</dbReference>
<organism evidence="8 9">
    <name type="scientific">Melghiribacillus thermohalophilus</name>
    <dbReference type="NCBI Taxonomy" id="1324956"/>
    <lineage>
        <taxon>Bacteria</taxon>
        <taxon>Bacillati</taxon>
        <taxon>Bacillota</taxon>
        <taxon>Bacilli</taxon>
        <taxon>Bacillales</taxon>
        <taxon>Bacillaceae</taxon>
        <taxon>Melghiribacillus</taxon>
    </lineage>
</organism>
<evidence type="ECO:0000313" key="9">
    <source>
        <dbReference type="Proteomes" id="UP000294650"/>
    </source>
</evidence>
<gene>
    <name evidence="8" type="ORF">EDD68_12732</name>
</gene>
<evidence type="ECO:0000256" key="5">
    <source>
        <dbReference type="ARBA" id="ARBA00023136"/>
    </source>
</evidence>
<keyword evidence="4 6" id="KW-1133">Transmembrane helix</keyword>
<name>A0A4R3MVN6_9BACI</name>
<accession>A0A4R3MVN6</accession>
<dbReference type="OrthoDB" id="3268975at2"/>
<evidence type="ECO:0000259" key="7">
    <source>
        <dbReference type="Pfam" id="PF02687"/>
    </source>
</evidence>
<feature type="transmembrane region" description="Helical" evidence="6">
    <location>
        <begin position="79"/>
        <end position="100"/>
    </location>
</feature>
<feature type="transmembrane region" description="Helical" evidence="6">
    <location>
        <begin position="25"/>
        <end position="44"/>
    </location>
</feature>